<gene>
    <name evidence="1" type="ORF">PTZ61_05220</name>
</gene>
<dbReference type="EMBL" id="JARDRS010000002">
    <property type="protein sequence ID" value="MDS0018099.1"/>
    <property type="molecule type" value="Genomic_DNA"/>
</dbReference>
<sequence>MAGVLASTAAAIGILDKAVSITQKLANNSDELDKATLKLELANLMVELANAKIEAITTQTLLFDAEQKNKQLEDQLKDKSTFIFKDNVYWKAGDEVPFCPHCYETSNIKRHMQQFAVTRGQNAWYCSVCKLSVRFS</sequence>
<proteinExistence type="predicted"/>
<dbReference type="RefSeq" id="WP_045148755.1">
    <property type="nucleotide sequence ID" value="NZ_JARDRS010000002.1"/>
</dbReference>
<reference evidence="1" key="1">
    <citation type="submission" date="2023-02" db="EMBL/GenBank/DDBJ databases">
        <title>NDM-1 &amp; ACT-7 co producing ST 133 Enterobacter.</title>
        <authorList>
            <person name="Halder G."/>
            <person name="Chaudhuri B."/>
            <person name="Dutta S."/>
        </authorList>
    </citation>
    <scope>NUCLEOTIDE SEQUENCE</scope>
    <source>
        <strain evidence="1">PEER 323</strain>
    </source>
</reference>
<accession>A0AAE4J297</accession>
<organism evidence="1 2">
    <name type="scientific">Enterobacter hormaechei subsp. steigerwaltii</name>
    <dbReference type="NCBI Taxonomy" id="299766"/>
    <lineage>
        <taxon>Bacteria</taxon>
        <taxon>Pseudomonadati</taxon>
        <taxon>Pseudomonadota</taxon>
        <taxon>Gammaproteobacteria</taxon>
        <taxon>Enterobacterales</taxon>
        <taxon>Enterobacteriaceae</taxon>
        <taxon>Enterobacter</taxon>
        <taxon>Enterobacter cloacae complex</taxon>
    </lineage>
</organism>
<dbReference type="Proteomes" id="UP001182277">
    <property type="component" value="Unassembled WGS sequence"/>
</dbReference>
<evidence type="ECO:0000313" key="2">
    <source>
        <dbReference type="Proteomes" id="UP001182277"/>
    </source>
</evidence>
<evidence type="ECO:0000313" key="1">
    <source>
        <dbReference type="EMBL" id="MDS0018099.1"/>
    </source>
</evidence>
<protein>
    <submittedName>
        <fullName evidence="1">Uncharacterized protein</fullName>
    </submittedName>
</protein>
<comment type="caution">
    <text evidence="1">The sequence shown here is derived from an EMBL/GenBank/DDBJ whole genome shotgun (WGS) entry which is preliminary data.</text>
</comment>
<name>A0AAE4J297_9ENTR</name>
<dbReference type="AlphaFoldDB" id="A0AAE4J297"/>